<evidence type="ECO:0000313" key="2">
    <source>
        <dbReference type="Proteomes" id="UP000055019"/>
    </source>
</evidence>
<dbReference type="Proteomes" id="UP000055019">
    <property type="component" value="Unassembled WGS sequence"/>
</dbReference>
<name>A0A158KQP4_9BURK</name>
<sequence>MNTGTAPPNSNGLSTAQMSNASNFLDWNISAGGVWAMPAGATHPVLQWQRTRF</sequence>
<comment type="caution">
    <text evidence="1">The sequence shown here is derived from an EMBL/GenBank/DDBJ whole genome shotgun (WGS) entry which is preliminary data.</text>
</comment>
<gene>
    <name evidence="1" type="ORF">AWB74_06612</name>
</gene>
<organism evidence="1 2">
    <name type="scientific">Caballeronia arvi</name>
    <dbReference type="NCBI Taxonomy" id="1777135"/>
    <lineage>
        <taxon>Bacteria</taxon>
        <taxon>Pseudomonadati</taxon>
        <taxon>Pseudomonadota</taxon>
        <taxon>Betaproteobacteria</taxon>
        <taxon>Burkholderiales</taxon>
        <taxon>Burkholderiaceae</taxon>
        <taxon>Caballeronia</taxon>
    </lineage>
</organism>
<proteinExistence type="predicted"/>
<dbReference type="OrthoDB" id="9135688at2"/>
<reference evidence="1" key="1">
    <citation type="submission" date="2016-01" db="EMBL/GenBank/DDBJ databases">
        <authorList>
            <person name="Peeters C."/>
        </authorList>
    </citation>
    <scope>NUCLEOTIDE SEQUENCE [LARGE SCALE GENOMIC DNA]</scope>
    <source>
        <strain evidence="1">LMG 29317</strain>
    </source>
</reference>
<dbReference type="RefSeq" id="WP_160110341.1">
    <property type="nucleotide sequence ID" value="NZ_FCOM02000047.1"/>
</dbReference>
<evidence type="ECO:0000313" key="1">
    <source>
        <dbReference type="EMBL" id="SAL83476.1"/>
    </source>
</evidence>
<protein>
    <submittedName>
        <fullName evidence="1">Uncharacterized protein</fullName>
    </submittedName>
</protein>
<dbReference type="AlphaFoldDB" id="A0A158KQP4"/>
<dbReference type="EMBL" id="FCOM02000047">
    <property type="protein sequence ID" value="SAL83476.1"/>
    <property type="molecule type" value="Genomic_DNA"/>
</dbReference>
<accession>A0A158KQP4</accession>
<keyword evidence="2" id="KW-1185">Reference proteome</keyword>